<dbReference type="Gene3D" id="3.40.140.10">
    <property type="entry name" value="Cytidine Deaminase, domain 2"/>
    <property type="match status" value="1"/>
</dbReference>
<dbReference type="STRING" id="530564.Psta_4147"/>
<dbReference type="HOGENOM" id="CLU_1538660_0_0_0"/>
<gene>
    <name evidence="2" type="ordered locus">Psta_4147</name>
</gene>
<reference evidence="2 3" key="1">
    <citation type="journal article" date="2009" name="Stand. Genomic Sci.">
        <title>Complete genome sequence of Pirellula staleyi type strain (ATCC 27377).</title>
        <authorList>
            <person name="Clum A."/>
            <person name="Tindall B.J."/>
            <person name="Sikorski J."/>
            <person name="Ivanova N."/>
            <person name="Mavrommatis K."/>
            <person name="Lucas S."/>
            <person name="Glavina del Rio T."/>
            <person name="Nolan M."/>
            <person name="Chen F."/>
            <person name="Tice H."/>
            <person name="Pitluck S."/>
            <person name="Cheng J.F."/>
            <person name="Chertkov O."/>
            <person name="Brettin T."/>
            <person name="Han C."/>
            <person name="Detter J.C."/>
            <person name="Kuske C."/>
            <person name="Bruce D."/>
            <person name="Goodwin L."/>
            <person name="Ovchinikova G."/>
            <person name="Pati A."/>
            <person name="Mikhailova N."/>
            <person name="Chen A."/>
            <person name="Palaniappan K."/>
            <person name="Land M."/>
            <person name="Hauser L."/>
            <person name="Chang Y.J."/>
            <person name="Jeffries C.D."/>
            <person name="Chain P."/>
            <person name="Rohde M."/>
            <person name="Goker M."/>
            <person name="Bristow J."/>
            <person name="Eisen J.A."/>
            <person name="Markowitz V."/>
            <person name="Hugenholtz P."/>
            <person name="Kyrpides N.C."/>
            <person name="Klenk H.P."/>
            <person name="Lapidus A."/>
        </authorList>
    </citation>
    <scope>NUCLEOTIDE SEQUENCE [LARGE SCALE GENOMIC DNA]</scope>
    <source>
        <strain evidence="3">ATCC 27377 / DSM 6068 / ICPB 4128</strain>
    </source>
</reference>
<dbReference type="InterPro" id="IPR000555">
    <property type="entry name" value="JAMM/MPN+_dom"/>
</dbReference>
<dbReference type="SUPFAM" id="SSF102712">
    <property type="entry name" value="JAB1/MPN domain"/>
    <property type="match status" value="1"/>
</dbReference>
<sequence length="174" mass="19707">MPSVPTTDTFSLGDLQSPRSVGTVYLSSAAIVLPQNVLDEIIAFSEQDLRRERGGFLLGGVYGTKPMLVVIKHFHPAAEAKSRAASLVFTHDTWAELHREAELKYPGLSIVGWHHTHPDFGIFLSSYDKFIHHNFFPQPWHVAMVVDPRRKELGFFHWRDRQIEPCGFVTGRLA</sequence>
<evidence type="ECO:0000313" key="2">
    <source>
        <dbReference type="EMBL" id="ADB18797.1"/>
    </source>
</evidence>
<keyword evidence="3" id="KW-1185">Reference proteome</keyword>
<name>D2R364_PIRSD</name>
<evidence type="ECO:0000259" key="1">
    <source>
        <dbReference type="Pfam" id="PF01398"/>
    </source>
</evidence>
<dbReference type="AlphaFoldDB" id="D2R364"/>
<dbReference type="EMBL" id="CP001848">
    <property type="protein sequence ID" value="ADB18797.1"/>
    <property type="molecule type" value="Genomic_DNA"/>
</dbReference>
<protein>
    <submittedName>
        <fullName evidence="2">Mov34/MPN/PAD-1 family protein</fullName>
    </submittedName>
</protein>
<organism evidence="2 3">
    <name type="scientific">Pirellula staleyi (strain ATCC 27377 / DSM 6068 / ICPB 4128)</name>
    <name type="common">Pirella staleyi</name>
    <dbReference type="NCBI Taxonomy" id="530564"/>
    <lineage>
        <taxon>Bacteria</taxon>
        <taxon>Pseudomonadati</taxon>
        <taxon>Planctomycetota</taxon>
        <taxon>Planctomycetia</taxon>
        <taxon>Pirellulales</taxon>
        <taxon>Pirellulaceae</taxon>
        <taxon>Pirellula</taxon>
    </lineage>
</organism>
<dbReference type="KEGG" id="psl:Psta_4147"/>
<dbReference type="Proteomes" id="UP000001887">
    <property type="component" value="Chromosome"/>
</dbReference>
<accession>D2R364</accession>
<proteinExistence type="predicted"/>
<dbReference type="eggNOG" id="COG1310">
    <property type="taxonomic scope" value="Bacteria"/>
</dbReference>
<dbReference type="OrthoDB" id="3292458at2"/>
<evidence type="ECO:0000313" key="3">
    <source>
        <dbReference type="Proteomes" id="UP000001887"/>
    </source>
</evidence>
<feature type="domain" description="JAB1/MPN/MOV34 metalloenzyme" evidence="1">
    <location>
        <begin position="29"/>
        <end position="133"/>
    </location>
</feature>
<dbReference type="Pfam" id="PF01398">
    <property type="entry name" value="JAB"/>
    <property type="match status" value="1"/>
</dbReference>
<dbReference type="GO" id="GO:0008237">
    <property type="term" value="F:metallopeptidase activity"/>
    <property type="evidence" value="ECO:0007669"/>
    <property type="project" value="InterPro"/>
</dbReference>